<evidence type="ECO:0000313" key="6">
    <source>
        <dbReference type="Proteomes" id="UP000027153"/>
    </source>
</evidence>
<dbReference type="SUPFAM" id="SSF101852">
    <property type="entry name" value="Bacterial fluorinating enzyme, C-terminal domain"/>
    <property type="match status" value="1"/>
</dbReference>
<dbReference type="InterPro" id="IPR046470">
    <property type="entry name" value="SAM_HAT_C"/>
</dbReference>
<keyword evidence="6" id="KW-1185">Reference proteome</keyword>
<gene>
    <name evidence="5" type="ORF">ANME2D_01214</name>
</gene>
<organism evidence="5 6">
    <name type="scientific">Candidatus Methanoperedens nitratireducens</name>
    <dbReference type="NCBI Taxonomy" id="1392998"/>
    <lineage>
        <taxon>Archaea</taxon>
        <taxon>Methanobacteriati</taxon>
        <taxon>Methanobacteriota</taxon>
        <taxon>Stenosarchaea group</taxon>
        <taxon>Methanomicrobia</taxon>
        <taxon>Methanosarcinales</taxon>
        <taxon>ANME-2 cluster</taxon>
        <taxon>Candidatus Methanoperedentaceae</taxon>
        <taxon>Candidatus Methanoperedens</taxon>
    </lineage>
</organism>
<evidence type="ECO:0008006" key="7">
    <source>
        <dbReference type="Google" id="ProtNLM"/>
    </source>
</evidence>
<evidence type="ECO:0000313" key="5">
    <source>
        <dbReference type="EMBL" id="KCZ72780.1"/>
    </source>
</evidence>
<evidence type="ECO:0000256" key="2">
    <source>
        <dbReference type="ARBA" id="ARBA00024035"/>
    </source>
</evidence>
<sequence length="260" mass="28009">MVITLLSDFGDMYPASMKGVILSINPAASIVDISHSVPRHDVRAGAFMLMTCAGYFPSSTVHIAVVDPGVGTERRPLAIRAESVEAGIHYFVGPDNGLLIPAARSIGELEAYEITNTALFRNEISSTFHGRDIFAPVGAHISGGLRIGDVGGRIFDFIDLDFGEAKKKDDSVEGRVIFIDSFGNIVTNIPSDIAGFQPGNILEIEGKRILFHRSYGFCEKGEPLALIGSHGYLEIAVNQGNAAALFNKKAGEEILVRKLY</sequence>
<feature type="domain" description="S-adenosyl-l-methionine hydroxide adenosyltransferase N-terminal" evidence="3">
    <location>
        <begin position="3"/>
        <end position="150"/>
    </location>
</feature>
<comment type="similarity">
    <text evidence="2">Belongs to the SAM hydrolase / SAM-dependent halogenase family.</text>
</comment>
<dbReference type="EMBL" id="JMIY01000002">
    <property type="protein sequence ID" value="KCZ72780.1"/>
    <property type="molecule type" value="Genomic_DNA"/>
</dbReference>
<comment type="caution">
    <text evidence="5">The sequence shown here is derived from an EMBL/GenBank/DDBJ whole genome shotgun (WGS) entry which is preliminary data.</text>
</comment>
<dbReference type="InterPro" id="IPR023227">
    <property type="entry name" value="SAM_OH_AdoTrfase_C_sf"/>
</dbReference>
<dbReference type="PANTHER" id="PTHR35092">
    <property type="entry name" value="CHLORINASE MJ1651"/>
    <property type="match status" value="1"/>
</dbReference>
<dbReference type="RefSeq" id="WP_048089786.1">
    <property type="nucleotide sequence ID" value="NZ_JMIY01000002.1"/>
</dbReference>
<dbReference type="Pfam" id="PF01887">
    <property type="entry name" value="SAM_HAT_N"/>
    <property type="match status" value="1"/>
</dbReference>
<dbReference type="PATRIC" id="fig|1392998.3.peg.1380"/>
<dbReference type="Gene3D" id="2.40.30.90">
    <property type="entry name" value="Bacterial fluorinating enzyme like"/>
    <property type="match status" value="1"/>
</dbReference>
<proteinExistence type="inferred from homology"/>
<dbReference type="InterPro" id="IPR046469">
    <property type="entry name" value="SAM_HAT_N"/>
</dbReference>
<dbReference type="PANTHER" id="PTHR35092:SF1">
    <property type="entry name" value="CHLORINASE MJ1651"/>
    <property type="match status" value="1"/>
</dbReference>
<name>A0A062VBU6_9EURY</name>
<evidence type="ECO:0000259" key="4">
    <source>
        <dbReference type="Pfam" id="PF20257"/>
    </source>
</evidence>
<dbReference type="InterPro" id="IPR023228">
    <property type="entry name" value="SAM_OH_AdoTrfase_N_sf"/>
</dbReference>
<keyword evidence="1" id="KW-0949">S-adenosyl-L-methionine</keyword>
<dbReference type="AlphaFoldDB" id="A0A062VBU6"/>
<dbReference type="Gene3D" id="3.40.50.10790">
    <property type="entry name" value="S-adenosyl-l-methionine hydroxide adenosyltransferase, N-terminal"/>
    <property type="match status" value="1"/>
</dbReference>
<dbReference type="PIRSF" id="PIRSF006779">
    <property type="entry name" value="UCP006779"/>
    <property type="match status" value="1"/>
</dbReference>
<evidence type="ECO:0000259" key="3">
    <source>
        <dbReference type="Pfam" id="PF01887"/>
    </source>
</evidence>
<evidence type="ECO:0000256" key="1">
    <source>
        <dbReference type="ARBA" id="ARBA00022691"/>
    </source>
</evidence>
<accession>A0A062VBU6</accession>
<feature type="domain" description="S-adenosyl-l-methionine hydroxide adenosyltransferase C-terminal" evidence="4">
    <location>
        <begin position="174"/>
        <end position="254"/>
    </location>
</feature>
<dbReference type="OrthoDB" id="372224at2157"/>
<dbReference type="SUPFAM" id="SSF102522">
    <property type="entry name" value="Bacterial fluorinating enzyme, N-terminal domain"/>
    <property type="match status" value="1"/>
</dbReference>
<dbReference type="Proteomes" id="UP000027153">
    <property type="component" value="Unassembled WGS sequence"/>
</dbReference>
<dbReference type="Pfam" id="PF20257">
    <property type="entry name" value="SAM_HAT_C"/>
    <property type="match status" value="1"/>
</dbReference>
<reference evidence="5 6" key="1">
    <citation type="journal article" date="2013" name="Nature">
        <title>Anaerobic oxidation of methane coupled to nitrate reduction in a novel archaeal lineage.</title>
        <authorList>
            <person name="Haroon M.F."/>
            <person name="Hu S."/>
            <person name="Shi Y."/>
            <person name="Imelfort M."/>
            <person name="Keller J."/>
            <person name="Hugenholtz P."/>
            <person name="Yuan Z."/>
            <person name="Tyson G.W."/>
        </authorList>
    </citation>
    <scope>NUCLEOTIDE SEQUENCE [LARGE SCALE GENOMIC DNA]</scope>
    <source>
        <strain evidence="5 6">ANME-2d</strain>
    </source>
</reference>
<protein>
    <recommendedName>
        <fullName evidence="7">Chlorinase</fullName>
    </recommendedName>
</protein>
<dbReference type="InterPro" id="IPR002747">
    <property type="entry name" value="SAM_OH_AdoTrfase"/>
</dbReference>